<dbReference type="PANTHER" id="PTHR34109">
    <property type="entry name" value="BNAUNNG04460D PROTEIN-RELATED"/>
    <property type="match status" value="1"/>
</dbReference>
<feature type="domain" description="VOC" evidence="1">
    <location>
        <begin position="10"/>
        <end position="135"/>
    </location>
</feature>
<dbReference type="PROSITE" id="PS51819">
    <property type="entry name" value="VOC"/>
    <property type="match status" value="1"/>
</dbReference>
<dbReference type="Gene3D" id="3.30.720.110">
    <property type="match status" value="1"/>
</dbReference>
<reference evidence="2 3" key="1">
    <citation type="submission" date="2019-03" db="EMBL/GenBank/DDBJ databases">
        <title>Draft genome sequences of novel Actinobacteria.</title>
        <authorList>
            <person name="Sahin N."/>
            <person name="Ay H."/>
            <person name="Saygin H."/>
        </authorList>
    </citation>
    <scope>NUCLEOTIDE SEQUENCE [LARGE SCALE GENOMIC DNA]</scope>
    <source>
        <strain evidence="2 3">7K502</strain>
    </source>
</reference>
<evidence type="ECO:0000313" key="2">
    <source>
        <dbReference type="EMBL" id="TDD55979.1"/>
    </source>
</evidence>
<dbReference type="CDD" id="cd07246">
    <property type="entry name" value="VOC_like"/>
    <property type="match status" value="1"/>
</dbReference>
<comment type="caution">
    <text evidence="2">The sequence shown here is derived from an EMBL/GenBank/DDBJ whole genome shotgun (WGS) entry which is preliminary data.</text>
</comment>
<dbReference type="RefSeq" id="WP_132479820.1">
    <property type="nucleotide sequence ID" value="NZ_SMKW01000002.1"/>
</dbReference>
<dbReference type="EMBL" id="SMKW01000002">
    <property type="protein sequence ID" value="TDD55979.1"/>
    <property type="molecule type" value="Genomic_DNA"/>
</dbReference>
<proteinExistence type="predicted"/>
<dbReference type="PANTHER" id="PTHR34109:SF1">
    <property type="entry name" value="VOC DOMAIN-CONTAINING PROTEIN"/>
    <property type="match status" value="1"/>
</dbReference>
<dbReference type="OrthoDB" id="9795306at2"/>
<gene>
    <name evidence="2" type="ORF">E1288_02120</name>
</gene>
<sequence length="154" mass="16737">MSDVEPIPSGFPRVTPYLHVDGAAAAIDFYCNVLGARERMRMPAPGGKVGHAELELGNSIIMLADEFPDQGVLGPKTVGGASMTLYVYVEDVDSVFDRALKSGANSVKPVVNEFYGDRTGQFEDPFGHRWNVATHVEDVSEEEMAKRMAQATES</sequence>
<dbReference type="InterPro" id="IPR029068">
    <property type="entry name" value="Glyas_Bleomycin-R_OHBP_Dase"/>
</dbReference>
<dbReference type="Pfam" id="PF00903">
    <property type="entry name" value="Glyoxalase"/>
    <property type="match status" value="1"/>
</dbReference>
<organism evidence="2 3">
    <name type="scientific">Saccharopolyspora elongata</name>
    <dbReference type="NCBI Taxonomy" id="2530387"/>
    <lineage>
        <taxon>Bacteria</taxon>
        <taxon>Bacillati</taxon>
        <taxon>Actinomycetota</taxon>
        <taxon>Actinomycetes</taxon>
        <taxon>Pseudonocardiales</taxon>
        <taxon>Pseudonocardiaceae</taxon>
        <taxon>Saccharopolyspora</taxon>
    </lineage>
</organism>
<accession>A0A4R4ZF47</accession>
<name>A0A4R4ZF47_9PSEU</name>
<dbReference type="AlphaFoldDB" id="A0A4R4ZF47"/>
<keyword evidence="3" id="KW-1185">Reference proteome</keyword>
<evidence type="ECO:0000313" key="3">
    <source>
        <dbReference type="Proteomes" id="UP000294947"/>
    </source>
</evidence>
<dbReference type="SUPFAM" id="SSF54593">
    <property type="entry name" value="Glyoxalase/Bleomycin resistance protein/Dihydroxybiphenyl dioxygenase"/>
    <property type="match status" value="1"/>
</dbReference>
<dbReference type="Proteomes" id="UP000294947">
    <property type="component" value="Unassembled WGS sequence"/>
</dbReference>
<dbReference type="InterPro" id="IPR037523">
    <property type="entry name" value="VOC_core"/>
</dbReference>
<protein>
    <submittedName>
        <fullName evidence="2">VOC family protein</fullName>
    </submittedName>
</protein>
<dbReference type="Gene3D" id="3.30.720.120">
    <property type="match status" value="1"/>
</dbReference>
<evidence type="ECO:0000259" key="1">
    <source>
        <dbReference type="PROSITE" id="PS51819"/>
    </source>
</evidence>
<dbReference type="InterPro" id="IPR004360">
    <property type="entry name" value="Glyas_Fos-R_dOase_dom"/>
</dbReference>